<accession>A0ACB6REI0</accession>
<proteinExistence type="predicted"/>
<dbReference type="Proteomes" id="UP000799755">
    <property type="component" value="Unassembled WGS sequence"/>
</dbReference>
<sequence length="172" mass="19122">MHASLSSVVEVVFAQINGSAQVFDTPTTRLKLIFLRPIRKLVMSNTATSWTTEWISMLPRAFDDSGGGLWGMIPVTIESLGEVFEAFGSSRNFMHRTHTAGRISSFHLLCVFLPEANSKDMQDSHRTRAIPLASHQAEGRNLSTIHLRRNTWIQPGTSAIDKSHYLLSQVAA</sequence>
<reference evidence="1" key="1">
    <citation type="journal article" date="2020" name="Stud. Mycol.">
        <title>101 Dothideomycetes genomes: a test case for predicting lifestyles and emergence of pathogens.</title>
        <authorList>
            <person name="Haridas S."/>
            <person name="Albert R."/>
            <person name="Binder M."/>
            <person name="Bloem J."/>
            <person name="Labutti K."/>
            <person name="Salamov A."/>
            <person name="Andreopoulos B."/>
            <person name="Baker S."/>
            <person name="Barry K."/>
            <person name="Bills G."/>
            <person name="Bluhm B."/>
            <person name="Cannon C."/>
            <person name="Castanera R."/>
            <person name="Culley D."/>
            <person name="Daum C."/>
            <person name="Ezra D."/>
            <person name="Gonzalez J."/>
            <person name="Henrissat B."/>
            <person name="Kuo A."/>
            <person name="Liang C."/>
            <person name="Lipzen A."/>
            <person name="Lutzoni F."/>
            <person name="Magnuson J."/>
            <person name="Mondo S."/>
            <person name="Nolan M."/>
            <person name="Ohm R."/>
            <person name="Pangilinan J."/>
            <person name="Park H.-J."/>
            <person name="Ramirez L."/>
            <person name="Alfaro M."/>
            <person name="Sun H."/>
            <person name="Tritt A."/>
            <person name="Yoshinaga Y."/>
            <person name="Zwiers L.-H."/>
            <person name="Turgeon B."/>
            <person name="Goodwin S."/>
            <person name="Spatafora J."/>
            <person name="Crous P."/>
            <person name="Grigoriev I."/>
        </authorList>
    </citation>
    <scope>NUCLEOTIDE SEQUENCE</scope>
    <source>
        <strain evidence="1">ATCC 200398</strain>
    </source>
</reference>
<name>A0ACB6REI0_9PLEO</name>
<keyword evidence="2" id="KW-1185">Reference proteome</keyword>
<gene>
    <name evidence="1" type="ORF">BDR25DRAFT_308572</name>
</gene>
<comment type="caution">
    <text evidence="1">The sequence shown here is derived from an EMBL/GenBank/DDBJ whole genome shotgun (WGS) entry which is preliminary data.</text>
</comment>
<evidence type="ECO:0000313" key="1">
    <source>
        <dbReference type="EMBL" id="KAF2477688.1"/>
    </source>
</evidence>
<dbReference type="EMBL" id="MU003492">
    <property type="protein sequence ID" value="KAF2477688.1"/>
    <property type="molecule type" value="Genomic_DNA"/>
</dbReference>
<evidence type="ECO:0000313" key="2">
    <source>
        <dbReference type="Proteomes" id="UP000799755"/>
    </source>
</evidence>
<protein>
    <submittedName>
        <fullName evidence="1">Uncharacterized protein</fullName>
    </submittedName>
</protein>
<organism evidence="1 2">
    <name type="scientific">Lindgomyces ingoldianus</name>
    <dbReference type="NCBI Taxonomy" id="673940"/>
    <lineage>
        <taxon>Eukaryota</taxon>
        <taxon>Fungi</taxon>
        <taxon>Dikarya</taxon>
        <taxon>Ascomycota</taxon>
        <taxon>Pezizomycotina</taxon>
        <taxon>Dothideomycetes</taxon>
        <taxon>Pleosporomycetidae</taxon>
        <taxon>Pleosporales</taxon>
        <taxon>Lindgomycetaceae</taxon>
        <taxon>Lindgomyces</taxon>
    </lineage>
</organism>